<evidence type="ECO:0000313" key="7">
    <source>
        <dbReference type="Proteomes" id="UP000663829"/>
    </source>
</evidence>
<keyword evidence="4" id="KW-0732">Signal</keyword>
<keyword evidence="2" id="KW-0677">Repeat</keyword>
<dbReference type="Proteomes" id="UP000663829">
    <property type="component" value="Unassembled WGS sequence"/>
</dbReference>
<evidence type="ECO:0000313" key="6">
    <source>
        <dbReference type="EMBL" id="CAF3730353.1"/>
    </source>
</evidence>
<keyword evidence="1" id="KW-0433">Leucine-rich repeat</keyword>
<dbReference type="InterPro" id="IPR001611">
    <property type="entry name" value="Leu-rich_rpt"/>
</dbReference>
<dbReference type="Pfam" id="PF13855">
    <property type="entry name" value="LRR_8"/>
    <property type="match status" value="1"/>
</dbReference>
<dbReference type="GO" id="GO:0005615">
    <property type="term" value="C:extracellular space"/>
    <property type="evidence" value="ECO:0007669"/>
    <property type="project" value="TreeGrafter"/>
</dbReference>
<dbReference type="Gene3D" id="3.80.10.10">
    <property type="entry name" value="Ribonuclease Inhibitor"/>
    <property type="match status" value="1"/>
</dbReference>
<dbReference type="EMBL" id="CAJNOQ010002381">
    <property type="protein sequence ID" value="CAF0955194.1"/>
    <property type="molecule type" value="Genomic_DNA"/>
</dbReference>
<dbReference type="OrthoDB" id="694479at2759"/>
<evidence type="ECO:0000313" key="5">
    <source>
        <dbReference type="EMBL" id="CAF0955194.1"/>
    </source>
</evidence>
<dbReference type="Proteomes" id="UP000681722">
    <property type="component" value="Unassembled WGS sequence"/>
</dbReference>
<comment type="caution">
    <text evidence="5">The sequence shown here is derived from an EMBL/GenBank/DDBJ whole genome shotgun (WGS) entry which is preliminary data.</text>
</comment>
<feature type="chain" id="PRO_5036409957" evidence="4">
    <location>
        <begin position="26"/>
        <end position="501"/>
    </location>
</feature>
<gene>
    <name evidence="5" type="ORF">GPM918_LOCUS11459</name>
    <name evidence="6" type="ORF">SRO942_LOCUS11460</name>
</gene>
<accession>A0A814DFQ9</accession>
<dbReference type="PANTHER" id="PTHR45712:SF22">
    <property type="entry name" value="INSULIN-LIKE GROWTH FACTOR-BINDING PROTEIN COMPLEX ACID LABILE SUBUNIT"/>
    <property type="match status" value="1"/>
</dbReference>
<dbReference type="EMBL" id="CAJOBC010002381">
    <property type="protein sequence ID" value="CAF3730353.1"/>
    <property type="molecule type" value="Genomic_DNA"/>
</dbReference>
<reference evidence="5" key="1">
    <citation type="submission" date="2021-02" db="EMBL/GenBank/DDBJ databases">
        <authorList>
            <person name="Nowell W R."/>
        </authorList>
    </citation>
    <scope>NUCLEOTIDE SEQUENCE</scope>
</reference>
<feature type="signal peptide" evidence="4">
    <location>
        <begin position="1"/>
        <end position="25"/>
    </location>
</feature>
<dbReference type="AlphaFoldDB" id="A0A814DFQ9"/>
<feature type="region of interest" description="Disordered" evidence="3">
    <location>
        <begin position="445"/>
        <end position="469"/>
    </location>
</feature>
<organism evidence="5 7">
    <name type="scientific">Didymodactylos carnosus</name>
    <dbReference type="NCBI Taxonomy" id="1234261"/>
    <lineage>
        <taxon>Eukaryota</taxon>
        <taxon>Metazoa</taxon>
        <taxon>Spiralia</taxon>
        <taxon>Gnathifera</taxon>
        <taxon>Rotifera</taxon>
        <taxon>Eurotatoria</taxon>
        <taxon>Bdelloidea</taxon>
        <taxon>Philodinida</taxon>
        <taxon>Philodinidae</taxon>
        <taxon>Didymodactylos</taxon>
    </lineage>
</organism>
<dbReference type="SUPFAM" id="SSF52058">
    <property type="entry name" value="L domain-like"/>
    <property type="match status" value="1"/>
</dbReference>
<evidence type="ECO:0000256" key="4">
    <source>
        <dbReference type="SAM" id="SignalP"/>
    </source>
</evidence>
<evidence type="ECO:0000256" key="1">
    <source>
        <dbReference type="ARBA" id="ARBA00022614"/>
    </source>
</evidence>
<dbReference type="InterPro" id="IPR032675">
    <property type="entry name" value="LRR_dom_sf"/>
</dbReference>
<protein>
    <submittedName>
        <fullName evidence="5">Uncharacterized protein</fullName>
    </submittedName>
</protein>
<sequence length="501" mass="57991">MVIRFYCRSFNSIILLFYLISFVYGEQQSKLCLEQPQCDCEDFGDGTSILLKCYHLTYAPSFSTNVKHEEVQMDTCDGPVRIGDKTFADLTINALRFRLCNLTELNEQSFSKINSLEKFSIENSTIKPQFPQTIFNADSFQTLKMLSLKNINYIYDGTSDKQKINLDYLLEQLPLLIRLEIKNVVLDDQSSSRPSDYGRNLKHLSLTNTKQSSLQFDRFINLEKLIIRNNPQLLTPSSTNISNLKHLQYLALENNQLKLVPVGLRSTSLQELDLSSNLIEDIDEFQFEHLPQLKILHLNNNPIRNIHKNAFCSLEKLERLYIHIQYIFISPLSNCILLYKPTLQIQQHTHTRPQCDCSLLQIIEYLKQNNLNNDEHIKKYLKHGCTVTNETMKYVKTHHQQIQKSTMPIPIALLEKNLYCNDEQDKCGTPCQHTPKILILDSLSTETNDHHSSQRTHSPRNHSQHIIQQQNISGKSYANKLNVNKNIKDILIIATIVILLK</sequence>
<name>A0A814DFQ9_9BILA</name>
<evidence type="ECO:0000256" key="3">
    <source>
        <dbReference type="SAM" id="MobiDB-lite"/>
    </source>
</evidence>
<evidence type="ECO:0000256" key="2">
    <source>
        <dbReference type="ARBA" id="ARBA00022737"/>
    </source>
</evidence>
<proteinExistence type="predicted"/>
<dbReference type="InterPro" id="IPR003591">
    <property type="entry name" value="Leu-rich_rpt_typical-subtyp"/>
</dbReference>
<keyword evidence="7" id="KW-1185">Reference proteome</keyword>
<dbReference type="PROSITE" id="PS51450">
    <property type="entry name" value="LRR"/>
    <property type="match status" value="2"/>
</dbReference>
<dbReference type="InterPro" id="IPR050333">
    <property type="entry name" value="SLRP"/>
</dbReference>
<dbReference type="SMART" id="SM00369">
    <property type="entry name" value="LRR_TYP"/>
    <property type="match status" value="3"/>
</dbReference>
<feature type="compositionally biased region" description="Basic residues" evidence="3">
    <location>
        <begin position="453"/>
        <end position="463"/>
    </location>
</feature>
<dbReference type="PANTHER" id="PTHR45712">
    <property type="entry name" value="AGAP008170-PA"/>
    <property type="match status" value="1"/>
</dbReference>